<reference evidence="1" key="1">
    <citation type="submission" date="2020-05" db="EMBL/GenBank/DDBJ databases">
        <title>Large-scale comparative analyses of tick genomes elucidate their genetic diversity and vector capacities.</title>
        <authorList>
            <person name="Jia N."/>
            <person name="Wang J."/>
            <person name="Shi W."/>
            <person name="Du L."/>
            <person name="Sun Y."/>
            <person name="Zhan W."/>
            <person name="Jiang J."/>
            <person name="Wang Q."/>
            <person name="Zhang B."/>
            <person name="Ji P."/>
            <person name="Sakyi L.B."/>
            <person name="Cui X."/>
            <person name="Yuan T."/>
            <person name="Jiang B."/>
            <person name="Yang W."/>
            <person name="Lam T.T.-Y."/>
            <person name="Chang Q."/>
            <person name="Ding S."/>
            <person name="Wang X."/>
            <person name="Zhu J."/>
            <person name="Ruan X."/>
            <person name="Zhao L."/>
            <person name="Wei J."/>
            <person name="Que T."/>
            <person name="Du C."/>
            <person name="Cheng J."/>
            <person name="Dai P."/>
            <person name="Han X."/>
            <person name="Huang E."/>
            <person name="Gao Y."/>
            <person name="Liu J."/>
            <person name="Shao H."/>
            <person name="Ye R."/>
            <person name="Li L."/>
            <person name="Wei W."/>
            <person name="Wang X."/>
            <person name="Wang C."/>
            <person name="Yang T."/>
            <person name="Huo Q."/>
            <person name="Li W."/>
            <person name="Guo W."/>
            <person name="Chen H."/>
            <person name="Zhou L."/>
            <person name="Ni X."/>
            <person name="Tian J."/>
            <person name="Zhou Y."/>
            <person name="Sheng Y."/>
            <person name="Liu T."/>
            <person name="Pan Y."/>
            <person name="Xia L."/>
            <person name="Li J."/>
            <person name="Zhao F."/>
            <person name="Cao W."/>
        </authorList>
    </citation>
    <scope>NUCLEOTIDE SEQUENCE</scope>
    <source>
        <strain evidence="1">Dsil-2018</strain>
    </source>
</reference>
<dbReference type="EMBL" id="CM023471">
    <property type="protein sequence ID" value="KAH7965259.1"/>
    <property type="molecule type" value="Genomic_DNA"/>
</dbReference>
<keyword evidence="2" id="KW-1185">Reference proteome</keyword>
<comment type="caution">
    <text evidence="1">The sequence shown here is derived from an EMBL/GenBank/DDBJ whole genome shotgun (WGS) entry which is preliminary data.</text>
</comment>
<evidence type="ECO:0000313" key="2">
    <source>
        <dbReference type="Proteomes" id="UP000821865"/>
    </source>
</evidence>
<sequence>MSFINWRVATAEDLATLNAQLTKTELQRRSLSTTGNKEELIDRLLVDNAKDLPPSHEPAPCVPAISTSFPTMPVHAYDVIPSHANLYVRPSREHAAHGSFSSLEQGHYADHDSKSREHMECT</sequence>
<organism evidence="1 2">
    <name type="scientific">Dermacentor silvarum</name>
    <name type="common">Tick</name>
    <dbReference type="NCBI Taxonomy" id="543639"/>
    <lineage>
        <taxon>Eukaryota</taxon>
        <taxon>Metazoa</taxon>
        <taxon>Ecdysozoa</taxon>
        <taxon>Arthropoda</taxon>
        <taxon>Chelicerata</taxon>
        <taxon>Arachnida</taxon>
        <taxon>Acari</taxon>
        <taxon>Parasitiformes</taxon>
        <taxon>Ixodida</taxon>
        <taxon>Ixodoidea</taxon>
        <taxon>Ixodidae</taxon>
        <taxon>Rhipicephalinae</taxon>
        <taxon>Dermacentor</taxon>
    </lineage>
</organism>
<evidence type="ECO:0000313" key="1">
    <source>
        <dbReference type="EMBL" id="KAH7965259.1"/>
    </source>
</evidence>
<proteinExistence type="predicted"/>
<protein>
    <submittedName>
        <fullName evidence="1">Uncharacterized protein</fullName>
    </submittedName>
</protein>
<accession>A0ACB8DB08</accession>
<name>A0ACB8DB08_DERSI</name>
<dbReference type="Proteomes" id="UP000821865">
    <property type="component" value="Chromosome 2"/>
</dbReference>
<gene>
    <name evidence="1" type="ORF">HPB49_005459</name>
</gene>